<name>A0ABN8LKV6_9CNID</name>
<evidence type="ECO:0000313" key="9">
    <source>
        <dbReference type="Proteomes" id="UP001159427"/>
    </source>
</evidence>
<protein>
    <recommendedName>
        <fullName evidence="7">G-protein coupled receptors family 1 profile domain-containing protein</fullName>
    </recommendedName>
</protein>
<dbReference type="InterPro" id="IPR000276">
    <property type="entry name" value="GPCR_Rhodpsn"/>
</dbReference>
<keyword evidence="4 6" id="KW-1133">Transmembrane helix</keyword>
<feature type="transmembrane region" description="Helical" evidence="6">
    <location>
        <begin position="524"/>
        <end position="549"/>
    </location>
</feature>
<feature type="transmembrane region" description="Helical" evidence="6">
    <location>
        <begin position="90"/>
        <end position="111"/>
    </location>
</feature>
<accession>A0ABN8LKV6</accession>
<evidence type="ECO:0000256" key="2">
    <source>
        <dbReference type="ARBA" id="ARBA00022475"/>
    </source>
</evidence>
<dbReference type="Proteomes" id="UP001159427">
    <property type="component" value="Unassembled WGS sequence"/>
</dbReference>
<dbReference type="Pfam" id="PF00001">
    <property type="entry name" value="7tm_1"/>
    <property type="match status" value="4"/>
</dbReference>
<dbReference type="PRINTS" id="PR00237">
    <property type="entry name" value="GPCRRHODOPSN"/>
</dbReference>
<keyword evidence="9" id="KW-1185">Reference proteome</keyword>
<evidence type="ECO:0000256" key="6">
    <source>
        <dbReference type="SAM" id="Phobius"/>
    </source>
</evidence>
<evidence type="ECO:0000259" key="7">
    <source>
        <dbReference type="PROSITE" id="PS50262"/>
    </source>
</evidence>
<feature type="transmembrane region" description="Helical" evidence="6">
    <location>
        <begin position="142"/>
        <end position="166"/>
    </location>
</feature>
<evidence type="ECO:0000256" key="5">
    <source>
        <dbReference type="ARBA" id="ARBA00023136"/>
    </source>
</evidence>
<evidence type="ECO:0000256" key="4">
    <source>
        <dbReference type="ARBA" id="ARBA00022989"/>
    </source>
</evidence>
<feature type="domain" description="G-protein coupled receptors family 1 profile" evidence="7">
    <location>
        <begin position="1"/>
        <end position="192"/>
    </location>
</feature>
<dbReference type="PANTHER" id="PTHR22750">
    <property type="entry name" value="G-PROTEIN COUPLED RECEPTOR"/>
    <property type="match status" value="1"/>
</dbReference>
<comment type="caution">
    <text evidence="8">The sequence shown here is derived from an EMBL/GenBank/DDBJ whole genome shotgun (WGS) entry which is preliminary data.</text>
</comment>
<feature type="transmembrane region" description="Helical" evidence="6">
    <location>
        <begin position="269"/>
        <end position="293"/>
    </location>
</feature>
<feature type="transmembrane region" description="Helical" evidence="6">
    <location>
        <begin position="561"/>
        <end position="585"/>
    </location>
</feature>
<gene>
    <name evidence="8" type="ORF">PEVE_00027626</name>
</gene>
<feature type="transmembrane region" description="Helical" evidence="6">
    <location>
        <begin position="726"/>
        <end position="746"/>
    </location>
</feature>
<sequence length="1167" mass="132625">MSLLKQRWDICYELGYTGLAIGAILCSVSLFTLTAISVNRLLALSLGLRYRRVATLRKAYISVIIMWVISVVIGAAMYSLDTVILDWSMFITISLCVVISSLCYTKIFVALRRRKIRLEDSGSQGPTEVIKIPLNLARYRKAVYSALWVQVTLVVCYLPFGIATTIPEISLSVYVMTLTLLLLNSSLNPFIYCWKIREVRQAVKDTIRQLFSSSIGELYCSEKLKEERLNELIFVSVLNIFLSITAFLGNTLILVALHKRISLNKPSKLLLRNLAQTDLCVCIIAEPLFVAYLMSVVTERWDICYYTNDASQITGTILCSVSLFTSTAISVDRLLVLILGIRYRHIVTMRKAHISVFLMWVFSALIGAATYALDPLILGWSSFLTILLCVVISSLCYAKIFFTLRQRQFQVQDGAFQGKRNQTIPLNIARYRKAVYNSLWVQVTLVVCYLPFGIAMALSPESPEKSEITSSVYLAGNITLSFVLANSSLNPFLYCWRIREVRKAVKETIRNVFSEFTAEVHDEIIVLSVLNIFLSITAFLGNTLILAALRKEKSLHSPSKLLYRNLAVTDLCVGIIVEPLFITYLMSLKTGRWDICYHVFAVAGFAGYILCGVSLLASTAISLDRLLALLLGLRYRQAVTLKKVYISVFFMWVLSIAGSSSFFWSPDIFIPFLYTLLSFCLPTIIFSYLKIFFTLHHHQIQAHQGQVPQVQPVQAIPLNIARYRKAVYSALWVQGTLVVCYLPFVVQALIHYESSEFSLSGYLGNTFTYTLVFLNSSLNPFIYCWKIKEVRQAVKETIRHLICCLSNYTGVPSKCCVKLTVLKRQHVFASFCSIFTSTYQTVKRITEKQVESLLTSKLTNLKSPVPMTSGFPQGSILDPMLYVISLADAVRSSQIATIAMIHSMQKPQPLKESLNKMKYGFFQVEFKKMYYLLTSKRKKSRILVYIIYITEYYIQSIYIRFLVFSLFFHHRQIQNRLSPISAHFKMMTGPTLKKAITELYCSVELTNVHDELIALSTLNIFLSITAFLGNTLIFMALRRKNSLYPPSKLLYRSLAITDLCVGVIVQPLCVAYLIYILCAVSLFILTAISVDRLLAMLLGLRYRKSCNFEKCLSNRNRYVGFVRCRHNKLLLESRYIFATSLHTFVGVYIHVNFLLHENLLHSPSISS</sequence>
<feature type="domain" description="G-protein coupled receptors family 1 profile" evidence="7">
    <location>
        <begin position="541"/>
        <end position="783"/>
    </location>
</feature>
<evidence type="ECO:0000256" key="3">
    <source>
        <dbReference type="ARBA" id="ARBA00022692"/>
    </source>
</evidence>
<dbReference type="EMBL" id="CALNXI010000038">
    <property type="protein sequence ID" value="CAH3016268.1"/>
    <property type="molecule type" value="Genomic_DNA"/>
</dbReference>
<dbReference type="Gene3D" id="1.20.1070.10">
    <property type="entry name" value="Rhodopsin 7-helix transmembrane proteins"/>
    <property type="match status" value="4"/>
</dbReference>
<feature type="transmembrane region" description="Helical" evidence="6">
    <location>
        <begin position="597"/>
        <end position="623"/>
    </location>
</feature>
<dbReference type="InterPro" id="IPR017452">
    <property type="entry name" value="GPCR_Rhodpsn_7TM"/>
</dbReference>
<reference evidence="8 9" key="1">
    <citation type="submission" date="2022-05" db="EMBL/GenBank/DDBJ databases">
        <authorList>
            <consortium name="Genoscope - CEA"/>
            <person name="William W."/>
        </authorList>
    </citation>
    <scope>NUCLEOTIDE SEQUENCE [LARGE SCALE GENOMIC DNA]</scope>
</reference>
<feature type="transmembrane region" description="Helical" evidence="6">
    <location>
        <begin position="14"/>
        <end position="38"/>
    </location>
</feature>
<evidence type="ECO:0000313" key="8">
    <source>
        <dbReference type="EMBL" id="CAH3016268.1"/>
    </source>
</evidence>
<keyword evidence="3 6" id="KW-0812">Transmembrane</keyword>
<feature type="transmembrane region" description="Helical" evidence="6">
    <location>
        <begin position="232"/>
        <end position="257"/>
    </location>
</feature>
<comment type="subcellular location">
    <subcellularLocation>
        <location evidence="1">Cell membrane</location>
        <topology evidence="1">Multi-pass membrane protein</topology>
    </subcellularLocation>
</comment>
<feature type="transmembrane region" description="Helical" evidence="6">
    <location>
        <begin position="669"/>
        <end position="689"/>
    </location>
</feature>
<feature type="domain" description="G-protein coupled receptors family 1 profile" evidence="7">
    <location>
        <begin position="249"/>
        <end position="494"/>
    </location>
</feature>
<keyword evidence="2" id="KW-1003">Cell membrane</keyword>
<dbReference type="SUPFAM" id="SSF81321">
    <property type="entry name" value="Family A G protein-coupled receptor-like"/>
    <property type="match status" value="4"/>
</dbReference>
<feature type="transmembrane region" description="Helical" evidence="6">
    <location>
        <begin position="942"/>
        <end position="968"/>
    </location>
</feature>
<keyword evidence="5 6" id="KW-0472">Membrane</keyword>
<feature type="transmembrane region" description="Helical" evidence="6">
    <location>
        <begin position="1072"/>
        <end position="1094"/>
    </location>
</feature>
<feature type="transmembrane region" description="Helical" evidence="6">
    <location>
        <begin position="1012"/>
        <end position="1037"/>
    </location>
</feature>
<feature type="transmembrane region" description="Helical" evidence="6">
    <location>
        <begin position="59"/>
        <end position="78"/>
    </location>
</feature>
<feature type="transmembrane region" description="Helical" evidence="6">
    <location>
        <begin position="352"/>
        <end position="371"/>
    </location>
</feature>
<organism evidence="8 9">
    <name type="scientific">Porites evermanni</name>
    <dbReference type="NCBI Taxonomy" id="104178"/>
    <lineage>
        <taxon>Eukaryota</taxon>
        <taxon>Metazoa</taxon>
        <taxon>Cnidaria</taxon>
        <taxon>Anthozoa</taxon>
        <taxon>Hexacorallia</taxon>
        <taxon>Scleractinia</taxon>
        <taxon>Fungiina</taxon>
        <taxon>Poritidae</taxon>
        <taxon>Porites</taxon>
    </lineage>
</organism>
<proteinExistence type="predicted"/>
<dbReference type="CDD" id="cd00637">
    <property type="entry name" value="7tm_classA_rhodopsin-like"/>
    <property type="match status" value="4"/>
</dbReference>
<dbReference type="PROSITE" id="PS50262">
    <property type="entry name" value="G_PROTEIN_RECEP_F1_2"/>
    <property type="match status" value="3"/>
</dbReference>
<feature type="transmembrane region" description="Helical" evidence="6">
    <location>
        <begin position="377"/>
        <end position="398"/>
    </location>
</feature>
<feature type="transmembrane region" description="Helical" evidence="6">
    <location>
        <begin position="439"/>
        <end position="458"/>
    </location>
</feature>
<feature type="transmembrane region" description="Helical" evidence="6">
    <location>
        <begin position="766"/>
        <end position="785"/>
    </location>
</feature>
<evidence type="ECO:0000256" key="1">
    <source>
        <dbReference type="ARBA" id="ARBA00004651"/>
    </source>
</evidence>